<evidence type="ECO:0000313" key="2">
    <source>
        <dbReference type="Proteomes" id="UP000282378"/>
    </source>
</evidence>
<keyword evidence="1" id="KW-0482">Metalloprotease</keyword>
<protein>
    <submittedName>
        <fullName evidence="1">Metalloprotease</fullName>
    </submittedName>
</protein>
<dbReference type="Gene3D" id="2.150.10.10">
    <property type="entry name" value="Serralysin-like metalloprotease, C-terminal"/>
    <property type="match status" value="1"/>
</dbReference>
<dbReference type="GO" id="GO:0006508">
    <property type="term" value="P:proteolysis"/>
    <property type="evidence" value="ECO:0007669"/>
    <property type="project" value="UniProtKB-KW"/>
</dbReference>
<proteinExistence type="predicted"/>
<keyword evidence="1" id="KW-0378">Hydrolase</keyword>
<dbReference type="EMBL" id="RBNL01001190">
    <property type="protein sequence ID" value="RML92392.1"/>
    <property type="molecule type" value="Genomic_DNA"/>
</dbReference>
<keyword evidence="1" id="KW-0645">Protease</keyword>
<dbReference type="Proteomes" id="UP000282378">
    <property type="component" value="Unassembled WGS sequence"/>
</dbReference>
<gene>
    <name evidence="1" type="ORF">APX70_07730</name>
</gene>
<dbReference type="GO" id="GO:0008237">
    <property type="term" value="F:metallopeptidase activity"/>
    <property type="evidence" value="ECO:0007669"/>
    <property type="project" value="UniProtKB-KW"/>
</dbReference>
<feature type="non-terminal residue" evidence="1">
    <location>
        <position position="48"/>
    </location>
</feature>
<comment type="caution">
    <text evidence="1">The sequence shown here is derived from an EMBL/GenBank/DDBJ whole genome shotgun (WGS) entry which is preliminary data.</text>
</comment>
<reference evidence="1 2" key="1">
    <citation type="submission" date="2018-08" db="EMBL/GenBank/DDBJ databases">
        <title>Recombination of ecologically and evolutionarily significant loci maintains genetic cohesion in the Pseudomonas syringae species complex.</title>
        <authorList>
            <person name="Dillon M."/>
            <person name="Thakur S."/>
            <person name="Almeida R.N.D."/>
            <person name="Weir B.S."/>
            <person name="Guttman D.S."/>
        </authorList>
    </citation>
    <scope>NUCLEOTIDE SEQUENCE [LARGE SCALE GENOMIC DNA]</scope>
    <source>
        <strain evidence="1 2">88_10</strain>
    </source>
</reference>
<feature type="non-terminal residue" evidence="1">
    <location>
        <position position="1"/>
    </location>
</feature>
<sequence length="48" mass="5105">GGKDTIDASNQASFVKINLNEGEFSTIGKAFLDYNQNPDAPTLMNSGL</sequence>
<dbReference type="InterPro" id="IPR011049">
    <property type="entry name" value="Serralysin-like_metalloprot_C"/>
</dbReference>
<name>A0A3M2ZVZ6_PSEYM</name>
<organism evidence="1 2">
    <name type="scientific">Pseudomonas syringae pv. maculicola</name>
    <dbReference type="NCBI Taxonomy" id="59511"/>
    <lineage>
        <taxon>Bacteria</taxon>
        <taxon>Pseudomonadati</taxon>
        <taxon>Pseudomonadota</taxon>
        <taxon>Gammaproteobacteria</taxon>
        <taxon>Pseudomonadales</taxon>
        <taxon>Pseudomonadaceae</taxon>
        <taxon>Pseudomonas</taxon>
    </lineage>
</organism>
<evidence type="ECO:0000313" key="1">
    <source>
        <dbReference type="EMBL" id="RML92392.1"/>
    </source>
</evidence>
<dbReference type="AlphaFoldDB" id="A0A3M2ZVZ6"/>
<accession>A0A3M2ZVZ6</accession>